<dbReference type="EMBL" id="QVQW01000012">
    <property type="protein sequence ID" value="RKU46863.1"/>
    <property type="molecule type" value="Genomic_DNA"/>
</dbReference>
<comment type="caution">
    <text evidence="1">The sequence shown here is derived from an EMBL/GenBank/DDBJ whole genome shotgun (WGS) entry which is preliminary data.</text>
</comment>
<accession>A0A420YG76</accession>
<dbReference type="Proteomes" id="UP000275385">
    <property type="component" value="Unassembled WGS sequence"/>
</dbReference>
<protein>
    <submittedName>
        <fullName evidence="1">Uncharacterized protein</fullName>
    </submittedName>
</protein>
<reference evidence="1 2" key="1">
    <citation type="submission" date="2018-08" db="EMBL/GenBank/DDBJ databases">
        <title>Draft genome of the lignicolous fungus Coniochaeta pulveracea.</title>
        <authorList>
            <person name="Borstlap C.J."/>
            <person name="De Witt R.N."/>
            <person name="Botha A."/>
            <person name="Volschenk H."/>
        </authorList>
    </citation>
    <scope>NUCLEOTIDE SEQUENCE [LARGE SCALE GENOMIC DNA]</scope>
    <source>
        <strain evidence="1 2">CAB683</strain>
    </source>
</reference>
<proteinExistence type="predicted"/>
<evidence type="ECO:0000313" key="1">
    <source>
        <dbReference type="EMBL" id="RKU46863.1"/>
    </source>
</evidence>
<gene>
    <name evidence="1" type="ORF">DL546_008566</name>
</gene>
<sequence length="157" mass="17905">MILEVLHEIPYEFARAIEAEQRFPNAADLRQSVTHLYNTLVEKLGILIPILLRTHPEKNKLAKLWKQHPGKEQVVVQACLVEISRASKRVERCSAAALERTVGEIHRHIVDISGKTIHIIGKMDAWDGKMSSAIQNSKSELITWAKDQWQQYLGYNG</sequence>
<dbReference type="AlphaFoldDB" id="A0A420YG76"/>
<name>A0A420YG76_9PEZI</name>
<dbReference type="OrthoDB" id="5419927at2759"/>
<organism evidence="1 2">
    <name type="scientific">Coniochaeta pulveracea</name>
    <dbReference type="NCBI Taxonomy" id="177199"/>
    <lineage>
        <taxon>Eukaryota</taxon>
        <taxon>Fungi</taxon>
        <taxon>Dikarya</taxon>
        <taxon>Ascomycota</taxon>
        <taxon>Pezizomycotina</taxon>
        <taxon>Sordariomycetes</taxon>
        <taxon>Sordariomycetidae</taxon>
        <taxon>Coniochaetales</taxon>
        <taxon>Coniochaetaceae</taxon>
        <taxon>Coniochaeta</taxon>
    </lineage>
</organism>
<keyword evidence="2" id="KW-1185">Reference proteome</keyword>
<evidence type="ECO:0000313" key="2">
    <source>
        <dbReference type="Proteomes" id="UP000275385"/>
    </source>
</evidence>